<dbReference type="InterPro" id="IPR054028">
    <property type="entry name" value="TarS/TarP_linker"/>
</dbReference>
<gene>
    <name evidence="2" type="ORF">H9871_03565</name>
</gene>
<evidence type="ECO:0000313" key="3">
    <source>
        <dbReference type="Proteomes" id="UP000824151"/>
    </source>
</evidence>
<reference evidence="2" key="1">
    <citation type="journal article" date="2021" name="PeerJ">
        <title>Extensive microbial diversity within the chicken gut microbiome revealed by metagenomics and culture.</title>
        <authorList>
            <person name="Gilroy R."/>
            <person name="Ravi A."/>
            <person name="Getino M."/>
            <person name="Pursley I."/>
            <person name="Horton D.L."/>
            <person name="Alikhan N.F."/>
            <person name="Baker D."/>
            <person name="Gharbi K."/>
            <person name="Hall N."/>
            <person name="Watson M."/>
            <person name="Adriaenssens E.M."/>
            <person name="Foster-Nyarko E."/>
            <person name="Jarju S."/>
            <person name="Secka A."/>
            <person name="Antonio M."/>
            <person name="Oren A."/>
            <person name="Chaudhuri R.R."/>
            <person name="La Ragione R."/>
            <person name="Hildebrand F."/>
            <person name="Pallen M.J."/>
        </authorList>
    </citation>
    <scope>NUCLEOTIDE SEQUENCE</scope>
    <source>
        <strain evidence="2">ChiHejej3B27-3195</strain>
    </source>
</reference>
<organism evidence="2 3">
    <name type="scientific">Candidatus Nesterenkonia stercoripullorum</name>
    <dbReference type="NCBI Taxonomy" id="2838701"/>
    <lineage>
        <taxon>Bacteria</taxon>
        <taxon>Bacillati</taxon>
        <taxon>Actinomycetota</taxon>
        <taxon>Actinomycetes</taxon>
        <taxon>Micrococcales</taxon>
        <taxon>Micrococcaceae</taxon>
        <taxon>Nesterenkonia</taxon>
    </lineage>
</organism>
<accession>A0A9D1S362</accession>
<sequence>RPADYTWSIAQVMRIIRDNDPDPQRAGRMILNLYRRKCLKFYKPDRYPGLRPARRADYMREHRAIQTEFIPQALEAQLANPHRRRSELIRAGDLEGALRYAEALKPGGITASVTRAELASASEPEAPEGTTFDEARLHAATTAKLWVHLDVPDVVAVTAPPVISVKRRGYKHDQERIAFLEETEQENVFLFAPDLEDIQHGVHEVLDFDVVVAVESTTMRLRLHAPTETLSGIPLTGFYSTAHGNLSMS</sequence>
<dbReference type="Pfam" id="PF22181">
    <property type="entry name" value="TarS_linker"/>
    <property type="match status" value="1"/>
</dbReference>
<protein>
    <recommendedName>
        <fullName evidence="1">TarS/TarP linker domain-containing protein</fullName>
    </recommendedName>
</protein>
<dbReference type="AlphaFoldDB" id="A0A9D1S362"/>
<feature type="non-terminal residue" evidence="2">
    <location>
        <position position="1"/>
    </location>
</feature>
<name>A0A9D1S362_9MICC</name>
<comment type="caution">
    <text evidence="2">The sequence shown here is derived from an EMBL/GenBank/DDBJ whole genome shotgun (WGS) entry which is preliminary data.</text>
</comment>
<feature type="domain" description="TarS/TarP linker" evidence="1">
    <location>
        <begin position="2"/>
        <end position="101"/>
    </location>
</feature>
<reference evidence="2" key="2">
    <citation type="submission" date="2021-04" db="EMBL/GenBank/DDBJ databases">
        <authorList>
            <person name="Gilroy R."/>
        </authorList>
    </citation>
    <scope>NUCLEOTIDE SEQUENCE</scope>
    <source>
        <strain evidence="2">ChiHejej3B27-3195</strain>
    </source>
</reference>
<dbReference type="EMBL" id="DXGD01000130">
    <property type="protein sequence ID" value="HIW99201.1"/>
    <property type="molecule type" value="Genomic_DNA"/>
</dbReference>
<evidence type="ECO:0000259" key="1">
    <source>
        <dbReference type="Pfam" id="PF22181"/>
    </source>
</evidence>
<dbReference type="Proteomes" id="UP000824151">
    <property type="component" value="Unassembled WGS sequence"/>
</dbReference>
<evidence type="ECO:0000313" key="2">
    <source>
        <dbReference type="EMBL" id="HIW99201.1"/>
    </source>
</evidence>
<proteinExistence type="predicted"/>